<dbReference type="EMBL" id="JAKLTR010000021">
    <property type="protein sequence ID" value="MCG2617449.1"/>
    <property type="molecule type" value="Genomic_DNA"/>
</dbReference>
<dbReference type="PANTHER" id="PTHR47307:SF1">
    <property type="entry name" value="GLUTATHIONE-REGULATED POTASSIUM-EFFLUX SYSTEM ANCILLARY PROTEIN KEFG"/>
    <property type="match status" value="1"/>
</dbReference>
<protein>
    <submittedName>
        <fullName evidence="3">NAD(P)H-dependent oxidoreductase</fullName>
    </submittedName>
</protein>
<gene>
    <name evidence="3" type="ORF">LZZ85_24335</name>
</gene>
<keyword evidence="4" id="KW-1185">Reference proteome</keyword>
<organism evidence="3 4">
    <name type="scientific">Terrimonas ginsenosidimutans</name>
    <dbReference type="NCBI Taxonomy" id="2908004"/>
    <lineage>
        <taxon>Bacteria</taxon>
        <taxon>Pseudomonadati</taxon>
        <taxon>Bacteroidota</taxon>
        <taxon>Chitinophagia</taxon>
        <taxon>Chitinophagales</taxon>
        <taxon>Chitinophagaceae</taxon>
        <taxon>Terrimonas</taxon>
    </lineage>
</organism>
<accession>A0ABS9KYN1</accession>
<dbReference type="Gene3D" id="3.40.50.360">
    <property type="match status" value="1"/>
</dbReference>
<evidence type="ECO:0000313" key="4">
    <source>
        <dbReference type="Proteomes" id="UP001165367"/>
    </source>
</evidence>
<name>A0ABS9KYN1_9BACT</name>
<dbReference type="SUPFAM" id="SSF52218">
    <property type="entry name" value="Flavoproteins"/>
    <property type="match status" value="1"/>
</dbReference>
<evidence type="ECO:0000313" key="3">
    <source>
        <dbReference type="EMBL" id="MCG2617449.1"/>
    </source>
</evidence>
<dbReference type="Proteomes" id="UP001165367">
    <property type="component" value="Unassembled WGS sequence"/>
</dbReference>
<dbReference type="PANTHER" id="PTHR47307">
    <property type="entry name" value="GLUTATHIONE-REGULATED POTASSIUM-EFFLUX SYSTEM ANCILLARY PROTEIN KEFG"/>
    <property type="match status" value="1"/>
</dbReference>
<reference evidence="3" key="1">
    <citation type="submission" date="2022-01" db="EMBL/GenBank/DDBJ databases">
        <authorList>
            <person name="Jo J.-H."/>
            <person name="Im W.-T."/>
        </authorList>
    </citation>
    <scope>NUCLEOTIDE SEQUENCE</scope>
    <source>
        <strain evidence="3">NA20</strain>
    </source>
</reference>
<proteinExistence type="predicted"/>
<evidence type="ECO:0000256" key="1">
    <source>
        <dbReference type="ARBA" id="ARBA00023002"/>
    </source>
</evidence>
<sequence length="199" mass="22671">MPSVLVQFAHPSFYRSRIQKALVKTCKKLDGITINDLYEQYPDLHIDVKREQDLLLKHDILVLQHPFYWYSGPAIIKQWLDLVLEYNWAYGPKGFALQGKKMLSAISCGGGENAYTPEGHNSFPISQFLLPYRQTASLCRMEYMPPFVVYGTHRKKSNDIDDESLMYADILSGLASGRIQPENYRGLEVINSLGHGIEG</sequence>
<evidence type="ECO:0000259" key="2">
    <source>
        <dbReference type="Pfam" id="PF02525"/>
    </source>
</evidence>
<feature type="domain" description="Flavodoxin-like fold" evidence="2">
    <location>
        <begin position="4"/>
        <end position="159"/>
    </location>
</feature>
<comment type="caution">
    <text evidence="3">The sequence shown here is derived from an EMBL/GenBank/DDBJ whole genome shotgun (WGS) entry which is preliminary data.</text>
</comment>
<dbReference type="InterPro" id="IPR046980">
    <property type="entry name" value="KefG/KefF"/>
</dbReference>
<dbReference type="Pfam" id="PF02525">
    <property type="entry name" value="Flavodoxin_2"/>
    <property type="match status" value="1"/>
</dbReference>
<dbReference type="InterPro" id="IPR029039">
    <property type="entry name" value="Flavoprotein-like_sf"/>
</dbReference>
<keyword evidence="1" id="KW-0560">Oxidoreductase</keyword>
<dbReference type="InterPro" id="IPR003680">
    <property type="entry name" value="Flavodoxin_fold"/>
</dbReference>
<dbReference type="RefSeq" id="WP_237876206.1">
    <property type="nucleotide sequence ID" value="NZ_JAKLTR010000021.1"/>
</dbReference>